<reference evidence="2 3" key="1">
    <citation type="submission" date="2019-10" db="EMBL/GenBank/DDBJ databases">
        <title>Genome sequence of Luteimicrobium xylanilyticum HY-24.</title>
        <authorList>
            <person name="Kim D.Y."/>
            <person name="Park H.-Y."/>
        </authorList>
    </citation>
    <scope>NUCLEOTIDE SEQUENCE [LARGE SCALE GENOMIC DNA]</scope>
    <source>
        <strain evidence="2 3">HY-24</strain>
    </source>
</reference>
<accession>A0A5P9QFY5</accession>
<dbReference type="Proteomes" id="UP000326702">
    <property type="component" value="Chromosome"/>
</dbReference>
<organism evidence="2 3">
    <name type="scientific">Luteimicrobium xylanilyticum</name>
    <dbReference type="NCBI Taxonomy" id="1133546"/>
    <lineage>
        <taxon>Bacteria</taxon>
        <taxon>Bacillati</taxon>
        <taxon>Actinomycetota</taxon>
        <taxon>Actinomycetes</taxon>
        <taxon>Micrococcales</taxon>
        <taxon>Luteimicrobium</taxon>
    </lineage>
</organism>
<dbReference type="RefSeq" id="WP_227994362.1">
    <property type="nucleotide sequence ID" value="NZ_BAABIH010000008.1"/>
</dbReference>
<feature type="compositionally biased region" description="Low complexity" evidence="1">
    <location>
        <begin position="11"/>
        <end position="22"/>
    </location>
</feature>
<sequence>MAGEALPGIPVPTDVTTDVATPSGSEVARATPVLDAILERAVAIPAPAIRRHVESLRRRNPEAGPAQLVRILEKEYATVLGAAGGAVGVAAAVPAVGTGTGLVLSSSDVATFFASSAAFALAVAEVHGIEVVDSERRRALLLASVLGAKGAATVEKAAAGSGLAWGQTLLTAMPASTLTQVNRALANKFLRTQLAKHLGLTLGRVVPFGIGAVVGFAGGRALARTVVGQSRTAFGEAPADWPVVLRVVEHAADDAAPVLEHRAPPRKHGPVRPRWLGGRREDR</sequence>
<protein>
    <submittedName>
        <fullName evidence="2">Uncharacterized protein</fullName>
    </submittedName>
</protein>
<keyword evidence="3" id="KW-1185">Reference proteome</keyword>
<dbReference type="AlphaFoldDB" id="A0A5P9QFY5"/>
<evidence type="ECO:0000256" key="1">
    <source>
        <dbReference type="SAM" id="MobiDB-lite"/>
    </source>
</evidence>
<evidence type="ECO:0000313" key="3">
    <source>
        <dbReference type="Proteomes" id="UP000326702"/>
    </source>
</evidence>
<feature type="region of interest" description="Disordered" evidence="1">
    <location>
        <begin position="258"/>
        <end position="283"/>
    </location>
</feature>
<dbReference type="KEGG" id="lxl:KDY119_02895"/>
<feature type="region of interest" description="Disordered" evidence="1">
    <location>
        <begin position="1"/>
        <end position="23"/>
    </location>
</feature>
<name>A0A5P9QFY5_9MICO</name>
<evidence type="ECO:0000313" key="2">
    <source>
        <dbReference type="EMBL" id="QFU99365.1"/>
    </source>
</evidence>
<dbReference type="EMBL" id="CP045529">
    <property type="protein sequence ID" value="QFU99365.1"/>
    <property type="molecule type" value="Genomic_DNA"/>
</dbReference>
<proteinExistence type="predicted"/>
<gene>
    <name evidence="2" type="ORF">KDY119_02895</name>
</gene>